<keyword evidence="2" id="KW-1185">Reference proteome</keyword>
<evidence type="ECO:0008006" key="3">
    <source>
        <dbReference type="Google" id="ProtNLM"/>
    </source>
</evidence>
<sequence>MPLALLDRHAEAIRSGALVPVLGPGVLADVRDVKTGEALPIDPGPLSTALNNGRPMAPKLACEFTRAAMNVELKRGRSAVERFLTELHRPERWSTAQLHTKLAELAPPYLLDLNRDAGMQTLMRSTTSSYFLIRGLARMAGPAVRYELWRCEEGLCRPLPIDAEPEDGQPILFKPAGSPLPKPLFLASDADYVDYLTELMGGLAVPAFLKPQRMGKHYLLLGFELDNDTERMMLTDLLYGAAGGTAVIKAPTRKARNFCARLGLEIMEADLRAALSPETETA</sequence>
<accession>A0A317MRX3</accession>
<dbReference type="AlphaFoldDB" id="A0A317MRX3"/>
<protein>
    <recommendedName>
        <fullName evidence="3">SIR2-like protein</fullName>
    </recommendedName>
</protein>
<dbReference type="OrthoDB" id="9802053at2"/>
<evidence type="ECO:0000313" key="1">
    <source>
        <dbReference type="EMBL" id="PWV58630.1"/>
    </source>
</evidence>
<dbReference type="EMBL" id="QGTJ01000015">
    <property type="protein sequence ID" value="PWV58630.1"/>
    <property type="molecule type" value="Genomic_DNA"/>
</dbReference>
<proteinExistence type="predicted"/>
<gene>
    <name evidence="1" type="ORF">C7443_11558</name>
</gene>
<organism evidence="1 2">
    <name type="scientific">Plasticicumulans acidivorans</name>
    <dbReference type="NCBI Taxonomy" id="886464"/>
    <lineage>
        <taxon>Bacteria</taxon>
        <taxon>Pseudomonadati</taxon>
        <taxon>Pseudomonadota</taxon>
        <taxon>Gammaproteobacteria</taxon>
        <taxon>Candidatus Competibacteraceae</taxon>
        <taxon>Plasticicumulans</taxon>
    </lineage>
</organism>
<reference evidence="1 2" key="1">
    <citation type="submission" date="2018-05" db="EMBL/GenBank/DDBJ databases">
        <title>Genomic Encyclopedia of Type Strains, Phase IV (KMG-IV): sequencing the most valuable type-strain genomes for metagenomic binning, comparative biology and taxonomic classification.</title>
        <authorList>
            <person name="Goeker M."/>
        </authorList>
    </citation>
    <scope>NUCLEOTIDE SEQUENCE [LARGE SCALE GENOMIC DNA]</scope>
    <source>
        <strain evidence="1 2">DSM 23606</strain>
    </source>
</reference>
<dbReference type="RefSeq" id="WP_110020442.1">
    <property type="nucleotide sequence ID" value="NZ_QGTJ01000015.1"/>
</dbReference>
<evidence type="ECO:0000313" key="2">
    <source>
        <dbReference type="Proteomes" id="UP000246569"/>
    </source>
</evidence>
<name>A0A317MRX3_9GAMM</name>
<comment type="caution">
    <text evidence="1">The sequence shown here is derived from an EMBL/GenBank/DDBJ whole genome shotgun (WGS) entry which is preliminary data.</text>
</comment>
<dbReference type="Proteomes" id="UP000246569">
    <property type="component" value="Unassembled WGS sequence"/>
</dbReference>